<organism evidence="2 3">
    <name type="scientific">Heliorestis convoluta</name>
    <dbReference type="NCBI Taxonomy" id="356322"/>
    <lineage>
        <taxon>Bacteria</taxon>
        <taxon>Bacillati</taxon>
        <taxon>Bacillota</taxon>
        <taxon>Clostridia</taxon>
        <taxon>Eubacteriales</taxon>
        <taxon>Heliobacteriaceae</taxon>
        <taxon>Heliorestis</taxon>
    </lineage>
</organism>
<protein>
    <recommendedName>
        <fullName evidence="1">Molybdopterin cofactor biosynthesis MoaD-related C-terminal domain-containing protein</fullName>
    </recommendedName>
</protein>
<dbReference type="OrthoDB" id="1798819at2"/>
<dbReference type="Gene3D" id="3.30.1370.80">
    <property type="entry name" value="Molybdopterin cofactor biosynthesis MoaD-related, C-terminal domain"/>
    <property type="match status" value="1"/>
</dbReference>
<feature type="domain" description="Molybdopterin cofactor biosynthesis MoaD-related C-terminal" evidence="1">
    <location>
        <begin position="13"/>
        <end position="93"/>
    </location>
</feature>
<dbReference type="RefSeq" id="WP_153725762.1">
    <property type="nucleotide sequence ID" value="NZ_CP045875.1"/>
</dbReference>
<evidence type="ECO:0000313" key="2">
    <source>
        <dbReference type="EMBL" id="QGG48629.1"/>
    </source>
</evidence>
<evidence type="ECO:0000313" key="3">
    <source>
        <dbReference type="Proteomes" id="UP000366051"/>
    </source>
</evidence>
<dbReference type="Pfam" id="PF09189">
    <property type="entry name" value="MoaD_arch"/>
    <property type="match status" value="1"/>
</dbReference>
<gene>
    <name evidence="2" type="ORF">FTV88_2536</name>
</gene>
<accession>A0A5Q2N417</accession>
<dbReference type="KEGG" id="hcv:FTV88_2536"/>
<dbReference type="EMBL" id="CP045875">
    <property type="protein sequence ID" value="QGG48629.1"/>
    <property type="molecule type" value="Genomic_DNA"/>
</dbReference>
<sequence>MSSVNLNNQETQKIQLQGIAQWELRQIIEQLGAEKDKEGILKAKQWQAHVSDETKVTLGSLTLQSTTVTFVGPTEVLEPLLLEFRKKTLRGGG</sequence>
<dbReference type="InterPro" id="IPR015272">
    <property type="entry name" value="MoadD_C"/>
</dbReference>
<dbReference type="InterPro" id="IPR036473">
    <property type="entry name" value="Mopterin_CF_MoaD-rel_C_sf"/>
</dbReference>
<name>A0A5Q2N417_9FIRM</name>
<evidence type="ECO:0000259" key="1">
    <source>
        <dbReference type="Pfam" id="PF09189"/>
    </source>
</evidence>
<dbReference type="Proteomes" id="UP000366051">
    <property type="component" value="Chromosome"/>
</dbReference>
<dbReference type="AlphaFoldDB" id="A0A5Q2N417"/>
<proteinExistence type="predicted"/>
<keyword evidence="3" id="KW-1185">Reference proteome</keyword>
<reference evidence="3" key="1">
    <citation type="submission" date="2019-11" db="EMBL/GenBank/DDBJ databases">
        <title>Genome sequence of Heliorestis convoluta strain HH, an alkaliphilic and minimalistic phototrophic bacterium from a soda lake in Egypt.</title>
        <authorList>
            <person name="Dewey E.D."/>
            <person name="Stokes L.M."/>
            <person name="Burchell B.M."/>
            <person name="Shaffer K.N."/>
            <person name="Huntington A.M."/>
            <person name="Baker J.M."/>
            <person name="Nadendla S."/>
            <person name="Giglio M.G."/>
            <person name="Touchman J.W."/>
            <person name="Blankenship R.E."/>
            <person name="Madigan M.T."/>
            <person name="Sattley W.M."/>
        </authorList>
    </citation>
    <scope>NUCLEOTIDE SEQUENCE [LARGE SCALE GENOMIC DNA]</scope>
    <source>
        <strain evidence="3">HH</strain>
    </source>
</reference>